<dbReference type="SUPFAM" id="SSF161098">
    <property type="entry name" value="MetI-like"/>
    <property type="match status" value="1"/>
</dbReference>
<evidence type="ECO:0000256" key="6">
    <source>
        <dbReference type="ARBA" id="ARBA00023136"/>
    </source>
</evidence>
<evidence type="ECO:0000256" key="5">
    <source>
        <dbReference type="ARBA" id="ARBA00022989"/>
    </source>
</evidence>
<feature type="transmembrane region" description="Helical" evidence="7">
    <location>
        <begin position="224"/>
        <end position="244"/>
    </location>
</feature>
<dbReference type="PROSITE" id="PS50928">
    <property type="entry name" value="ABC_TM1"/>
    <property type="match status" value="1"/>
</dbReference>
<keyword evidence="4 7" id="KW-0812">Transmembrane</keyword>
<dbReference type="InterPro" id="IPR050809">
    <property type="entry name" value="UgpAE/MalFG_permease"/>
</dbReference>
<evidence type="ECO:0000259" key="8">
    <source>
        <dbReference type="PROSITE" id="PS50928"/>
    </source>
</evidence>
<keyword evidence="5 7" id="KW-1133">Transmembrane helix</keyword>
<feature type="transmembrane region" description="Helical" evidence="7">
    <location>
        <begin position="284"/>
        <end position="305"/>
    </location>
</feature>
<feature type="domain" description="ABC transmembrane type-1" evidence="8">
    <location>
        <begin position="90"/>
        <end position="305"/>
    </location>
</feature>
<evidence type="ECO:0000256" key="1">
    <source>
        <dbReference type="ARBA" id="ARBA00004651"/>
    </source>
</evidence>
<dbReference type="AlphaFoldDB" id="A0A2S6HS91"/>
<dbReference type="EMBL" id="PTJA01000006">
    <property type="protein sequence ID" value="PPK80547.1"/>
    <property type="molecule type" value="Genomic_DNA"/>
</dbReference>
<feature type="transmembrane region" description="Helical" evidence="7">
    <location>
        <begin position="94"/>
        <end position="115"/>
    </location>
</feature>
<accession>A0A2S6HS91</accession>
<dbReference type="PANTHER" id="PTHR43227:SF11">
    <property type="entry name" value="BLL4140 PROTEIN"/>
    <property type="match status" value="1"/>
</dbReference>
<comment type="subcellular location">
    <subcellularLocation>
        <location evidence="1 7">Cell membrane</location>
        <topology evidence="1 7">Multi-pass membrane protein</topology>
    </subcellularLocation>
</comment>
<feature type="transmembrane region" description="Helical" evidence="7">
    <location>
        <begin position="30"/>
        <end position="48"/>
    </location>
</feature>
<protein>
    <submittedName>
        <fullName evidence="9">Carbohydrate ABC transporter membrane protein 1 (CUT1 family)</fullName>
    </submittedName>
</protein>
<reference evidence="9 10" key="1">
    <citation type="submission" date="2018-02" db="EMBL/GenBank/DDBJ databases">
        <title>Genomic Encyclopedia of Archaeal and Bacterial Type Strains, Phase II (KMG-II): from individual species to whole genera.</title>
        <authorList>
            <person name="Goeker M."/>
        </authorList>
    </citation>
    <scope>NUCLEOTIDE SEQUENCE [LARGE SCALE GENOMIC DNA]</scope>
    <source>
        <strain evidence="9 10">DSM 3808</strain>
    </source>
</reference>
<name>A0A2S6HS91_9FIRM</name>
<comment type="caution">
    <text evidence="9">The sequence shown here is derived from an EMBL/GenBank/DDBJ whole genome shotgun (WGS) entry which is preliminary data.</text>
</comment>
<keyword evidence="6 7" id="KW-0472">Membrane</keyword>
<dbReference type="CDD" id="cd06261">
    <property type="entry name" value="TM_PBP2"/>
    <property type="match status" value="1"/>
</dbReference>
<comment type="similarity">
    <text evidence="7">Belongs to the binding-protein-dependent transport system permease family.</text>
</comment>
<proteinExistence type="inferred from homology"/>
<sequence>MKWAKQRQVGYQSMHSDSKNIWFYIWRDKWLYLMLVPVITYYIVFKYVPMYGLIIAFKDYNVFKGITGSKWVGLLNFKQVFQTDLFWLSIKNTLILNLSTLAVNFPLTILVALMLNEVRFPLFRRVSQSFLYLPHFMSWVVVAGIATNLFAQTDGSVNQMMKHLGFNAIPFLNSSGWWIFTYVICNVWKEIGWGTIIYLAAITGIDESLYEAAYIDGAGKVQRILYITLPMIRSVVIVMLILSISKMMSIGLDAPLLLGNTKVINVSEVISTYIYRLGIVKAEYSLSTVIGLFQSAVNIFILILADRIAKLIGEEGIL</sequence>
<dbReference type="Gene3D" id="1.10.3720.10">
    <property type="entry name" value="MetI-like"/>
    <property type="match status" value="1"/>
</dbReference>
<keyword evidence="2 7" id="KW-0813">Transport</keyword>
<keyword evidence="3" id="KW-1003">Cell membrane</keyword>
<dbReference type="InterPro" id="IPR035906">
    <property type="entry name" value="MetI-like_sf"/>
</dbReference>
<evidence type="ECO:0000313" key="9">
    <source>
        <dbReference type="EMBL" id="PPK80547.1"/>
    </source>
</evidence>
<gene>
    <name evidence="9" type="ORF">BXY41_106137</name>
</gene>
<organism evidence="9 10">
    <name type="scientific">Lacrimispora xylanisolvens</name>
    <dbReference type="NCBI Taxonomy" id="384636"/>
    <lineage>
        <taxon>Bacteria</taxon>
        <taxon>Bacillati</taxon>
        <taxon>Bacillota</taxon>
        <taxon>Clostridia</taxon>
        <taxon>Lachnospirales</taxon>
        <taxon>Lachnospiraceae</taxon>
        <taxon>Lacrimispora</taxon>
    </lineage>
</organism>
<dbReference type="InterPro" id="IPR000515">
    <property type="entry name" value="MetI-like"/>
</dbReference>
<evidence type="ECO:0000256" key="7">
    <source>
        <dbReference type="RuleBase" id="RU363032"/>
    </source>
</evidence>
<dbReference type="GO" id="GO:0055085">
    <property type="term" value="P:transmembrane transport"/>
    <property type="evidence" value="ECO:0007669"/>
    <property type="project" value="InterPro"/>
</dbReference>
<dbReference type="PANTHER" id="PTHR43227">
    <property type="entry name" value="BLL4140 PROTEIN"/>
    <property type="match status" value="1"/>
</dbReference>
<dbReference type="RefSeq" id="WP_242980191.1">
    <property type="nucleotide sequence ID" value="NZ_PTJA01000006.1"/>
</dbReference>
<keyword evidence="10" id="KW-1185">Reference proteome</keyword>
<evidence type="ECO:0000313" key="10">
    <source>
        <dbReference type="Proteomes" id="UP000237749"/>
    </source>
</evidence>
<feature type="transmembrane region" description="Helical" evidence="7">
    <location>
        <begin position="163"/>
        <end position="185"/>
    </location>
</feature>
<dbReference type="Proteomes" id="UP000237749">
    <property type="component" value="Unassembled WGS sequence"/>
</dbReference>
<evidence type="ECO:0000256" key="4">
    <source>
        <dbReference type="ARBA" id="ARBA00022692"/>
    </source>
</evidence>
<dbReference type="GO" id="GO:0005886">
    <property type="term" value="C:plasma membrane"/>
    <property type="evidence" value="ECO:0007669"/>
    <property type="project" value="UniProtKB-SubCell"/>
</dbReference>
<evidence type="ECO:0000256" key="3">
    <source>
        <dbReference type="ARBA" id="ARBA00022475"/>
    </source>
</evidence>
<evidence type="ECO:0000256" key="2">
    <source>
        <dbReference type="ARBA" id="ARBA00022448"/>
    </source>
</evidence>
<feature type="transmembrane region" description="Helical" evidence="7">
    <location>
        <begin position="130"/>
        <end position="151"/>
    </location>
</feature>
<dbReference type="Pfam" id="PF00528">
    <property type="entry name" value="BPD_transp_1"/>
    <property type="match status" value="1"/>
</dbReference>